<evidence type="ECO:0000313" key="3">
    <source>
        <dbReference type="Proteomes" id="UP000271974"/>
    </source>
</evidence>
<keyword evidence="1" id="KW-1133">Transmembrane helix</keyword>
<reference evidence="2 3" key="1">
    <citation type="submission" date="2019-01" db="EMBL/GenBank/DDBJ databases">
        <title>A draft genome assembly of the solar-powered sea slug Elysia chlorotica.</title>
        <authorList>
            <person name="Cai H."/>
            <person name="Li Q."/>
            <person name="Fang X."/>
            <person name="Li J."/>
            <person name="Curtis N.E."/>
            <person name="Altenburger A."/>
            <person name="Shibata T."/>
            <person name="Feng M."/>
            <person name="Maeda T."/>
            <person name="Schwartz J.A."/>
            <person name="Shigenobu S."/>
            <person name="Lundholm N."/>
            <person name="Nishiyama T."/>
            <person name="Yang H."/>
            <person name="Hasebe M."/>
            <person name="Li S."/>
            <person name="Pierce S.K."/>
            <person name="Wang J."/>
        </authorList>
    </citation>
    <scope>NUCLEOTIDE SEQUENCE [LARGE SCALE GENOMIC DNA]</scope>
    <source>
        <strain evidence="2">EC2010</strain>
        <tissue evidence="2">Whole organism of an adult</tissue>
    </source>
</reference>
<dbReference type="Proteomes" id="UP000271974">
    <property type="component" value="Unassembled WGS sequence"/>
</dbReference>
<comment type="caution">
    <text evidence="2">The sequence shown here is derived from an EMBL/GenBank/DDBJ whole genome shotgun (WGS) entry which is preliminary data.</text>
</comment>
<dbReference type="EMBL" id="RQTK01000469">
    <property type="protein sequence ID" value="RUS79135.1"/>
    <property type="molecule type" value="Genomic_DNA"/>
</dbReference>
<gene>
    <name evidence="2" type="ORF">EGW08_013113</name>
</gene>
<keyword evidence="1" id="KW-0812">Transmembrane</keyword>
<feature type="non-terminal residue" evidence="2">
    <location>
        <position position="1"/>
    </location>
</feature>
<protein>
    <recommendedName>
        <fullName evidence="4">G-protein coupled receptors family 1 profile domain-containing protein</fullName>
    </recommendedName>
</protein>
<feature type="transmembrane region" description="Helical" evidence="1">
    <location>
        <begin position="25"/>
        <end position="49"/>
    </location>
</feature>
<feature type="non-terminal residue" evidence="2">
    <location>
        <position position="121"/>
    </location>
</feature>
<evidence type="ECO:0008006" key="4">
    <source>
        <dbReference type="Google" id="ProtNLM"/>
    </source>
</evidence>
<keyword evidence="3" id="KW-1185">Reference proteome</keyword>
<organism evidence="2 3">
    <name type="scientific">Elysia chlorotica</name>
    <name type="common">Eastern emerald elysia</name>
    <name type="synonym">Sea slug</name>
    <dbReference type="NCBI Taxonomy" id="188477"/>
    <lineage>
        <taxon>Eukaryota</taxon>
        <taxon>Metazoa</taxon>
        <taxon>Spiralia</taxon>
        <taxon>Lophotrochozoa</taxon>
        <taxon>Mollusca</taxon>
        <taxon>Gastropoda</taxon>
        <taxon>Heterobranchia</taxon>
        <taxon>Euthyneura</taxon>
        <taxon>Panpulmonata</taxon>
        <taxon>Sacoglossa</taxon>
        <taxon>Placobranchoidea</taxon>
        <taxon>Plakobranchidae</taxon>
        <taxon>Elysia</taxon>
    </lineage>
</organism>
<name>A0A3S1BZU6_ELYCH</name>
<proteinExistence type="predicted"/>
<accession>A0A3S1BZU6</accession>
<evidence type="ECO:0000256" key="1">
    <source>
        <dbReference type="SAM" id="Phobius"/>
    </source>
</evidence>
<dbReference type="AlphaFoldDB" id="A0A3S1BZU6"/>
<evidence type="ECO:0000313" key="2">
    <source>
        <dbReference type="EMBL" id="RUS79135.1"/>
    </source>
</evidence>
<keyword evidence="1" id="KW-0472">Membrane</keyword>
<sequence>GISANLINVAVFFKMDLSDNLTQNVFLLSVFDGVMSAANFVSALSSILLNTAYNRRGRTAETLQDIIWTSLIPWPIIQSFSGIPTLVIATVRCCCVAMPLKVKQVLSTRRQFYAIFVFPLF</sequence>